<evidence type="ECO:0000313" key="1">
    <source>
        <dbReference type="EMBL" id="MBX43791.1"/>
    </source>
</evidence>
<proteinExistence type="predicted"/>
<sequence>MFQNLNPFFMNSIWISEGWSYSLYVYVYDRKRWIIKVKQNNKRKEINKYDLSINFSI</sequence>
<dbReference type="EMBL" id="GGEC01063307">
    <property type="protein sequence ID" value="MBX43791.1"/>
    <property type="molecule type" value="Transcribed_RNA"/>
</dbReference>
<accession>A0A2P2NMU9</accession>
<reference evidence="1" key="1">
    <citation type="submission" date="2018-02" db="EMBL/GenBank/DDBJ databases">
        <title>Rhizophora mucronata_Transcriptome.</title>
        <authorList>
            <person name="Meera S.P."/>
            <person name="Sreeshan A."/>
            <person name="Augustine A."/>
        </authorList>
    </citation>
    <scope>NUCLEOTIDE SEQUENCE</scope>
    <source>
        <tissue evidence="1">Leaf</tissue>
    </source>
</reference>
<organism evidence="1">
    <name type="scientific">Rhizophora mucronata</name>
    <name type="common">Asiatic mangrove</name>
    <dbReference type="NCBI Taxonomy" id="61149"/>
    <lineage>
        <taxon>Eukaryota</taxon>
        <taxon>Viridiplantae</taxon>
        <taxon>Streptophyta</taxon>
        <taxon>Embryophyta</taxon>
        <taxon>Tracheophyta</taxon>
        <taxon>Spermatophyta</taxon>
        <taxon>Magnoliopsida</taxon>
        <taxon>eudicotyledons</taxon>
        <taxon>Gunneridae</taxon>
        <taxon>Pentapetalae</taxon>
        <taxon>rosids</taxon>
        <taxon>fabids</taxon>
        <taxon>Malpighiales</taxon>
        <taxon>Rhizophoraceae</taxon>
        <taxon>Rhizophora</taxon>
    </lineage>
</organism>
<protein>
    <submittedName>
        <fullName evidence="1">Uncharacterized protein</fullName>
    </submittedName>
</protein>
<name>A0A2P2NMU9_RHIMU</name>
<dbReference type="AlphaFoldDB" id="A0A2P2NMU9"/>